<organism evidence="7 8">
    <name type="scientific">Streptomyces luteolifulvus</name>
    <dbReference type="NCBI Taxonomy" id="2615112"/>
    <lineage>
        <taxon>Bacteria</taxon>
        <taxon>Bacillati</taxon>
        <taxon>Actinomycetota</taxon>
        <taxon>Actinomycetes</taxon>
        <taxon>Kitasatosporales</taxon>
        <taxon>Streptomycetaceae</taxon>
        <taxon>Streptomyces</taxon>
    </lineage>
</organism>
<evidence type="ECO:0000259" key="6">
    <source>
        <dbReference type="Pfam" id="PF00082"/>
    </source>
</evidence>
<dbReference type="InterPro" id="IPR022398">
    <property type="entry name" value="Peptidase_S8_His-AS"/>
</dbReference>
<dbReference type="PRINTS" id="PR00723">
    <property type="entry name" value="SUBTILISIN"/>
</dbReference>
<dbReference type="GO" id="GO:0006508">
    <property type="term" value="P:proteolysis"/>
    <property type="evidence" value="ECO:0007669"/>
    <property type="project" value="UniProtKB-KW"/>
</dbReference>
<keyword evidence="3 5" id="KW-0378">Hydrolase</keyword>
<comment type="caution">
    <text evidence="7">The sequence shown here is derived from an EMBL/GenBank/DDBJ whole genome shotgun (WGS) entry which is preliminary data.</text>
</comment>
<dbReference type="Gene3D" id="3.40.50.200">
    <property type="entry name" value="Peptidase S8/S53 domain"/>
    <property type="match status" value="1"/>
</dbReference>
<feature type="active site" description="Charge relay system" evidence="5">
    <location>
        <position position="245"/>
    </location>
</feature>
<evidence type="ECO:0000256" key="5">
    <source>
        <dbReference type="PROSITE-ProRule" id="PRU01240"/>
    </source>
</evidence>
<evidence type="ECO:0000256" key="2">
    <source>
        <dbReference type="ARBA" id="ARBA00022670"/>
    </source>
</evidence>
<gene>
    <name evidence="7" type="ORF">F7R91_20155</name>
</gene>
<dbReference type="EMBL" id="VZRB01000013">
    <property type="protein sequence ID" value="KAB1144991.1"/>
    <property type="molecule type" value="Genomic_DNA"/>
</dbReference>
<dbReference type="InterPro" id="IPR023827">
    <property type="entry name" value="Peptidase_S8_Asp-AS"/>
</dbReference>
<dbReference type="PROSITE" id="PS00137">
    <property type="entry name" value="SUBTILASE_HIS"/>
    <property type="match status" value="1"/>
</dbReference>
<dbReference type="PANTHER" id="PTHR43806:SF11">
    <property type="entry name" value="CEREVISIN-RELATED"/>
    <property type="match status" value="1"/>
</dbReference>
<dbReference type="InterPro" id="IPR036852">
    <property type="entry name" value="Peptidase_S8/S53_dom_sf"/>
</dbReference>
<dbReference type="Proteomes" id="UP000442707">
    <property type="component" value="Unassembled WGS sequence"/>
</dbReference>
<keyword evidence="8" id="KW-1185">Reference proteome</keyword>
<dbReference type="PROSITE" id="PS51892">
    <property type="entry name" value="SUBTILASE"/>
    <property type="match status" value="1"/>
</dbReference>
<dbReference type="GO" id="GO:0004252">
    <property type="term" value="F:serine-type endopeptidase activity"/>
    <property type="evidence" value="ECO:0007669"/>
    <property type="project" value="UniProtKB-UniRule"/>
</dbReference>
<dbReference type="InterPro" id="IPR050131">
    <property type="entry name" value="Peptidase_S8_subtilisin-like"/>
</dbReference>
<reference evidence="7 8" key="1">
    <citation type="submission" date="2019-09" db="EMBL/GenBank/DDBJ databases">
        <title>Screening of Novel Bioactive Compounds from Soil-Associated.</title>
        <authorList>
            <person name="Zhao S."/>
        </authorList>
    </citation>
    <scope>NUCLEOTIDE SEQUENCE [LARGE SCALE GENOMIC DNA]</scope>
    <source>
        <strain evidence="7 8">HIT-DPA4</strain>
    </source>
</reference>
<comment type="similarity">
    <text evidence="1 5">Belongs to the peptidase S8 family.</text>
</comment>
<dbReference type="InterPro" id="IPR015500">
    <property type="entry name" value="Peptidase_S8_subtilisin-rel"/>
</dbReference>
<keyword evidence="4 5" id="KW-0720">Serine protease</keyword>
<evidence type="ECO:0000313" key="7">
    <source>
        <dbReference type="EMBL" id="KAB1144991.1"/>
    </source>
</evidence>
<protein>
    <submittedName>
        <fullName evidence="7">S8 family serine peptidase</fullName>
    </submittedName>
</protein>
<dbReference type="Pfam" id="PF00082">
    <property type="entry name" value="Peptidase_S8"/>
    <property type="match status" value="1"/>
</dbReference>
<name>A0A6H9UZ89_9ACTN</name>
<feature type="active site" description="Charge relay system" evidence="5">
    <location>
        <position position="281"/>
    </location>
</feature>
<dbReference type="SUPFAM" id="SSF52743">
    <property type="entry name" value="Subtilisin-like"/>
    <property type="match status" value="1"/>
</dbReference>
<evidence type="ECO:0000256" key="3">
    <source>
        <dbReference type="ARBA" id="ARBA00022801"/>
    </source>
</evidence>
<evidence type="ECO:0000256" key="4">
    <source>
        <dbReference type="ARBA" id="ARBA00022825"/>
    </source>
</evidence>
<dbReference type="AlphaFoldDB" id="A0A6H9UZ89"/>
<dbReference type="InterPro" id="IPR000209">
    <property type="entry name" value="Peptidase_S8/S53_dom"/>
</dbReference>
<dbReference type="PANTHER" id="PTHR43806">
    <property type="entry name" value="PEPTIDASE S8"/>
    <property type="match status" value="1"/>
</dbReference>
<keyword evidence="2 5" id="KW-0645">Protease</keyword>
<evidence type="ECO:0000256" key="1">
    <source>
        <dbReference type="ARBA" id="ARBA00011073"/>
    </source>
</evidence>
<sequence length="522" mass="56371">MTTNRCPVELELDTETLVILDETRLLLGFREPQEHEALEACLRELDLELEPSDSAESKRFQGEIVSHTDRLFWVCSSLGEAIEGELYDAVEAAFDEQLEWIGPVYHHPHVPGRAGLQCPLPNALLVKEGVVEAPLPTDIELREDEFRSRYLPGYRYYTIVDPRSHPAHEVRARLLEHERYDSNGVLFENMAMLYPYTFEPVDTFYKPDAATGYRGQWNLVKTHIAGPGRTAWDLHMGQGTIAVIDSGCDLSHSDLYFVGGLGGPNNIGDDNPSLPGFARGHGTMVAGVAAATTHNLKGVAGVAGYGAKVMPLAFTTLTDGWFVHLLTFAVDNGADVINMSFSMPSWGSLVAVDQALTRAYNSNIVLCASSGNSGGAVGFPASHKHVIACGATDATDSRAAFSSKGSALSVMAPGVDIPTTAVRGTGNLSDLDRRDWLSDFWGTSPAAAHVSGLAALLLSVDPSLTPDEVRAIIEGTADRVPLSWIYDQVSANGPRNADFGHGRINALDALLAALPPRLRRKP</sequence>
<dbReference type="RefSeq" id="WP_150950464.1">
    <property type="nucleotide sequence ID" value="NZ_VZRB01000013.1"/>
</dbReference>
<proteinExistence type="inferred from homology"/>
<feature type="active site" description="Charge relay system" evidence="5">
    <location>
        <position position="444"/>
    </location>
</feature>
<evidence type="ECO:0000313" key="8">
    <source>
        <dbReference type="Proteomes" id="UP000442707"/>
    </source>
</evidence>
<dbReference type="PROSITE" id="PS00136">
    <property type="entry name" value="SUBTILASE_ASP"/>
    <property type="match status" value="1"/>
</dbReference>
<feature type="domain" description="Peptidase S8/S53" evidence="6">
    <location>
        <begin position="240"/>
        <end position="487"/>
    </location>
</feature>
<accession>A0A6H9UZ89</accession>